<proteinExistence type="predicted"/>
<keyword evidence="2" id="KW-1185">Reference proteome</keyword>
<evidence type="ECO:0000313" key="1">
    <source>
        <dbReference type="EMBL" id="KAK7315535.1"/>
    </source>
</evidence>
<dbReference type="Proteomes" id="UP001367508">
    <property type="component" value="Unassembled WGS sequence"/>
</dbReference>
<protein>
    <submittedName>
        <fullName evidence="1">Uncharacterized protein</fullName>
    </submittedName>
</protein>
<reference evidence="1 2" key="1">
    <citation type="submission" date="2024-01" db="EMBL/GenBank/DDBJ databases">
        <title>The genomes of 5 underutilized Papilionoideae crops provide insights into root nodulation and disease resistanc.</title>
        <authorList>
            <person name="Jiang F."/>
        </authorList>
    </citation>
    <scope>NUCLEOTIDE SEQUENCE [LARGE SCALE GENOMIC DNA]</scope>
    <source>
        <strain evidence="1">LVBAO_FW01</strain>
        <tissue evidence="1">Leaves</tissue>
    </source>
</reference>
<gene>
    <name evidence="1" type="ORF">VNO77_34086</name>
</gene>
<evidence type="ECO:0000313" key="2">
    <source>
        <dbReference type="Proteomes" id="UP001367508"/>
    </source>
</evidence>
<dbReference type="AlphaFoldDB" id="A0AAN9KD21"/>
<dbReference type="EMBL" id="JAYMYQ010000008">
    <property type="protein sequence ID" value="KAK7315535.1"/>
    <property type="molecule type" value="Genomic_DNA"/>
</dbReference>
<accession>A0AAN9KD21</accession>
<name>A0AAN9KD21_CANGL</name>
<comment type="caution">
    <text evidence="1">The sequence shown here is derived from an EMBL/GenBank/DDBJ whole genome shotgun (WGS) entry which is preliminary data.</text>
</comment>
<organism evidence="1 2">
    <name type="scientific">Canavalia gladiata</name>
    <name type="common">Sword bean</name>
    <name type="synonym">Dolichos gladiatus</name>
    <dbReference type="NCBI Taxonomy" id="3824"/>
    <lineage>
        <taxon>Eukaryota</taxon>
        <taxon>Viridiplantae</taxon>
        <taxon>Streptophyta</taxon>
        <taxon>Embryophyta</taxon>
        <taxon>Tracheophyta</taxon>
        <taxon>Spermatophyta</taxon>
        <taxon>Magnoliopsida</taxon>
        <taxon>eudicotyledons</taxon>
        <taxon>Gunneridae</taxon>
        <taxon>Pentapetalae</taxon>
        <taxon>rosids</taxon>
        <taxon>fabids</taxon>
        <taxon>Fabales</taxon>
        <taxon>Fabaceae</taxon>
        <taxon>Papilionoideae</taxon>
        <taxon>50 kb inversion clade</taxon>
        <taxon>NPAAA clade</taxon>
        <taxon>indigoferoid/millettioid clade</taxon>
        <taxon>Phaseoleae</taxon>
        <taxon>Canavalia</taxon>
    </lineage>
</organism>
<sequence>MAGTASLLRCRVVDMVGIQPLSSWVEQARKELDADHRVFCIVFVAEYNYLLFPCIRNPDASRMAYFSLAKKGRKRRVISGELHQLWPRPRELSLEAYMIRKRWVGKAHKQSWDPLMAPLNGKEDHAYIDITKSNASVNWSGLNDGRLGLQIRLLQLESRL</sequence>